<name>A0ABQ2SCN3_9DEIO</name>
<dbReference type="InterPro" id="IPR036182">
    <property type="entry name" value="PCuAC_sf"/>
</dbReference>
<keyword evidence="2" id="KW-0812">Transmembrane</keyword>
<evidence type="ECO:0000313" key="3">
    <source>
        <dbReference type="EMBL" id="GGS20466.1"/>
    </source>
</evidence>
<evidence type="ECO:0000313" key="4">
    <source>
        <dbReference type="Proteomes" id="UP000620633"/>
    </source>
</evidence>
<gene>
    <name evidence="3" type="ORF">GCM10008961_10140</name>
</gene>
<dbReference type="Gene3D" id="2.60.40.1890">
    <property type="entry name" value="PCu(A)C copper chaperone"/>
    <property type="match status" value="1"/>
</dbReference>
<feature type="compositionally biased region" description="Low complexity" evidence="1">
    <location>
        <begin position="71"/>
        <end position="81"/>
    </location>
</feature>
<evidence type="ECO:0008006" key="5">
    <source>
        <dbReference type="Google" id="ProtNLM"/>
    </source>
</evidence>
<dbReference type="InterPro" id="IPR058248">
    <property type="entry name" value="Lxx211020-like"/>
</dbReference>
<accession>A0ABQ2SCN3</accession>
<sequence length="208" mass="21432">MTSTSNPRRMRTVLMVALGAMILLGAYLYLNPAPDPQTTTTQTNTQTNTTSATAGQPMSSDMDHTSMPDHTPGSAAGTQAAAPADGTLPLTVWDAYAVAVPPDIRDTSVFGTLENTGAEPLVITGAASSDATSGMLMVTHTDAQGLTGMSMTDTLTVPAGGRLTLSDTGDHVMLMGLRAPADDGGTLNLTLTDSQGRQLTLTVPVRKP</sequence>
<keyword evidence="2" id="KW-1133">Transmembrane helix</keyword>
<reference evidence="4" key="1">
    <citation type="journal article" date="2019" name="Int. J. Syst. Evol. Microbiol.">
        <title>The Global Catalogue of Microorganisms (GCM) 10K type strain sequencing project: providing services to taxonomists for standard genome sequencing and annotation.</title>
        <authorList>
            <consortium name="The Broad Institute Genomics Platform"/>
            <consortium name="The Broad Institute Genome Sequencing Center for Infectious Disease"/>
            <person name="Wu L."/>
            <person name="Ma J."/>
        </authorList>
    </citation>
    <scope>NUCLEOTIDE SEQUENCE [LARGE SCALE GENOMIC DNA]</scope>
    <source>
        <strain evidence="4">JCM 31406</strain>
    </source>
</reference>
<evidence type="ECO:0000256" key="1">
    <source>
        <dbReference type="SAM" id="MobiDB-lite"/>
    </source>
</evidence>
<dbReference type="SUPFAM" id="SSF110087">
    <property type="entry name" value="DR1885-like metal-binding protein"/>
    <property type="match status" value="1"/>
</dbReference>
<feature type="compositionally biased region" description="Low complexity" evidence="1">
    <location>
        <begin position="37"/>
        <end position="54"/>
    </location>
</feature>
<dbReference type="EMBL" id="BMQO01000002">
    <property type="protein sequence ID" value="GGS20466.1"/>
    <property type="molecule type" value="Genomic_DNA"/>
</dbReference>
<dbReference type="InterPro" id="IPR007410">
    <property type="entry name" value="LpqE-like"/>
</dbReference>
<feature type="region of interest" description="Disordered" evidence="1">
    <location>
        <begin position="37"/>
        <end position="81"/>
    </location>
</feature>
<dbReference type="PANTHER" id="PTHR36302:SF1">
    <property type="entry name" value="COPPER CHAPERONE PCU(A)C"/>
    <property type="match status" value="1"/>
</dbReference>
<comment type="caution">
    <text evidence="3">The sequence shown here is derived from an EMBL/GenBank/DDBJ whole genome shotgun (WGS) entry which is preliminary data.</text>
</comment>
<evidence type="ECO:0000256" key="2">
    <source>
        <dbReference type="SAM" id="Phobius"/>
    </source>
</evidence>
<keyword evidence="2" id="KW-0472">Membrane</keyword>
<organism evidence="3 4">
    <name type="scientific">Deinococcus knuensis</name>
    <dbReference type="NCBI Taxonomy" id="1837380"/>
    <lineage>
        <taxon>Bacteria</taxon>
        <taxon>Thermotogati</taxon>
        <taxon>Deinococcota</taxon>
        <taxon>Deinococci</taxon>
        <taxon>Deinococcales</taxon>
        <taxon>Deinococcaceae</taxon>
        <taxon>Deinococcus</taxon>
    </lineage>
</organism>
<proteinExistence type="predicted"/>
<dbReference type="RefSeq" id="WP_229779094.1">
    <property type="nucleotide sequence ID" value="NZ_BMQO01000002.1"/>
</dbReference>
<protein>
    <recommendedName>
        <fullName evidence="5">Copper chaperone PCu(A)C</fullName>
    </recommendedName>
</protein>
<feature type="transmembrane region" description="Helical" evidence="2">
    <location>
        <begin position="12"/>
        <end position="30"/>
    </location>
</feature>
<dbReference type="PANTHER" id="PTHR36302">
    <property type="entry name" value="BLR7088 PROTEIN"/>
    <property type="match status" value="1"/>
</dbReference>
<dbReference type="Pfam" id="PF04314">
    <property type="entry name" value="PCuAC"/>
    <property type="match status" value="1"/>
</dbReference>
<dbReference type="Proteomes" id="UP000620633">
    <property type="component" value="Unassembled WGS sequence"/>
</dbReference>
<keyword evidence="4" id="KW-1185">Reference proteome</keyword>